<proteinExistence type="predicted"/>
<evidence type="ECO:0000313" key="1">
    <source>
        <dbReference type="EMBL" id="UYP46582.1"/>
    </source>
</evidence>
<protein>
    <submittedName>
        <fullName evidence="1">Uncharacterized protein</fullName>
    </submittedName>
</protein>
<gene>
    <name evidence="1" type="ORF">NEF87_002867</name>
</gene>
<name>A0ABY6HW47_9ARCH</name>
<accession>A0ABY6HW47</accession>
<reference evidence="1" key="1">
    <citation type="submission" date="2022-09" db="EMBL/GenBank/DDBJ databases">
        <title>Actin cytoskeleton and complex cell architecture in an #Asgard archaeon.</title>
        <authorList>
            <person name="Ponce Toledo R.I."/>
            <person name="Schleper C."/>
            <person name="Rodrigues Oliveira T."/>
            <person name="Wollweber F."/>
            <person name="Xu J."/>
            <person name="Rittmann S."/>
            <person name="Klingl A."/>
            <person name="Pilhofer M."/>
        </authorList>
    </citation>
    <scope>NUCLEOTIDE SEQUENCE</scope>
    <source>
        <strain evidence="1">B-35</strain>
    </source>
</reference>
<dbReference type="EMBL" id="CP104013">
    <property type="protein sequence ID" value="UYP46582.1"/>
    <property type="molecule type" value="Genomic_DNA"/>
</dbReference>
<evidence type="ECO:0000313" key="2">
    <source>
        <dbReference type="Proteomes" id="UP001208689"/>
    </source>
</evidence>
<organism evidence="1 2">
    <name type="scientific">Candidatus Lokiarchaeum ossiferum</name>
    <dbReference type="NCBI Taxonomy" id="2951803"/>
    <lineage>
        <taxon>Archaea</taxon>
        <taxon>Promethearchaeati</taxon>
        <taxon>Promethearchaeota</taxon>
        <taxon>Promethearchaeia</taxon>
        <taxon>Promethearchaeales</taxon>
        <taxon>Promethearchaeaceae</taxon>
        <taxon>Candidatus Lokiarchaeum</taxon>
    </lineage>
</organism>
<keyword evidence="2" id="KW-1185">Reference proteome</keyword>
<sequence>MQIITESGYQEAASSYAHLFEISTPSAMMIEKDLSWLVRDAVPQGGTLMLGDLLVVKHASKVVETHPFPEWVIQLHRIGKKSGKVYAIIPKLTPKQIKRFNRKDSFRRKEKTIESLTALSPEDFLAIEYQEGICIKIPANVPHEFISVVGEGEDVPYCQVFEPNFAPMADLMKFDVTKFYDLDFELHF</sequence>
<dbReference type="Proteomes" id="UP001208689">
    <property type="component" value="Chromosome"/>
</dbReference>